<dbReference type="FunFam" id="2.60.110.10:FF:000006">
    <property type="entry name" value="Osmotin-like protein"/>
    <property type="match status" value="1"/>
</dbReference>
<reference evidence="3" key="2">
    <citation type="submission" date="2021-02" db="EMBL/GenBank/DDBJ databases">
        <authorList>
            <person name="Kimball J.A."/>
            <person name="Haas M.W."/>
            <person name="Macchietto M."/>
            <person name="Kono T."/>
            <person name="Duquette J."/>
            <person name="Shao M."/>
        </authorList>
    </citation>
    <scope>NUCLEOTIDE SEQUENCE</scope>
    <source>
        <tissue evidence="3">Fresh leaf tissue</tissue>
    </source>
</reference>
<dbReference type="Pfam" id="PF00314">
    <property type="entry name" value="Thaumatin"/>
    <property type="match status" value="1"/>
</dbReference>
<dbReference type="OrthoDB" id="430315at2759"/>
<dbReference type="PANTHER" id="PTHR31048">
    <property type="entry name" value="OS03G0233200 PROTEIN"/>
    <property type="match status" value="1"/>
</dbReference>
<evidence type="ECO:0000256" key="2">
    <source>
        <dbReference type="SAM" id="Phobius"/>
    </source>
</evidence>
<accession>A0A8J5RZ95</accession>
<dbReference type="Proteomes" id="UP000729402">
    <property type="component" value="Unassembled WGS sequence"/>
</dbReference>
<reference evidence="3" key="1">
    <citation type="journal article" date="2021" name="bioRxiv">
        <title>Whole Genome Assembly and Annotation of Northern Wild Rice, Zizania palustris L., Supports a Whole Genome Duplication in the Zizania Genus.</title>
        <authorList>
            <person name="Haas M."/>
            <person name="Kono T."/>
            <person name="Macchietto M."/>
            <person name="Millas R."/>
            <person name="McGilp L."/>
            <person name="Shao M."/>
            <person name="Duquette J."/>
            <person name="Hirsch C.N."/>
            <person name="Kimball J."/>
        </authorList>
    </citation>
    <scope>NUCLEOTIDE SEQUENCE</scope>
    <source>
        <tissue evidence="3">Fresh leaf tissue</tissue>
    </source>
</reference>
<sequence>MIWSTYQGFLCDAMRRRREGTRGGEETVRKKAGAISRPSHRSSGLALPFFALFSCFVCPTLRLCLALFLSTETKMGIAQYQFARNLKTAPQAAMAFAKLMLLVATSLLSCGLILADYAPMTLTIVNNCPYPVWPGIQANSGHDVLEGGGFLLPALSHRSFAAPAHPWSGRIWARTGCTGAGAELHCATGDCGGRLQCAGLGGAAPATLAQVTLHHGADQTSYGVSVVDGFNIGLSVTPHEGRGNCPVLACRKNLTETCPSELQVRTPAGSVVACKSGCEAFRTDELCCRNMYNSPRTCRSSKYSEFFKRECPQAFTYAHDSPSLTHECVAPRELKVIFCH</sequence>
<dbReference type="AlphaFoldDB" id="A0A8J5RZ95"/>
<evidence type="ECO:0000256" key="1">
    <source>
        <dbReference type="SAM" id="MobiDB-lite"/>
    </source>
</evidence>
<keyword evidence="2" id="KW-1133">Transmembrane helix</keyword>
<gene>
    <name evidence="3" type="ORF">GUJ93_ZPchr0001g32165</name>
</gene>
<feature type="transmembrane region" description="Helical" evidence="2">
    <location>
        <begin position="45"/>
        <end position="71"/>
    </location>
</feature>
<organism evidence="3 4">
    <name type="scientific">Zizania palustris</name>
    <name type="common">Northern wild rice</name>
    <dbReference type="NCBI Taxonomy" id="103762"/>
    <lineage>
        <taxon>Eukaryota</taxon>
        <taxon>Viridiplantae</taxon>
        <taxon>Streptophyta</taxon>
        <taxon>Embryophyta</taxon>
        <taxon>Tracheophyta</taxon>
        <taxon>Spermatophyta</taxon>
        <taxon>Magnoliopsida</taxon>
        <taxon>Liliopsida</taxon>
        <taxon>Poales</taxon>
        <taxon>Poaceae</taxon>
        <taxon>BOP clade</taxon>
        <taxon>Oryzoideae</taxon>
        <taxon>Oryzeae</taxon>
        <taxon>Zizaniinae</taxon>
        <taxon>Zizania</taxon>
    </lineage>
</organism>
<dbReference type="SMART" id="SM00205">
    <property type="entry name" value="THN"/>
    <property type="match status" value="1"/>
</dbReference>
<dbReference type="EMBL" id="JAAALK010000288">
    <property type="protein sequence ID" value="KAG8054803.1"/>
    <property type="molecule type" value="Genomic_DNA"/>
</dbReference>
<dbReference type="CDD" id="cd09218">
    <property type="entry name" value="TLP-PA"/>
    <property type="match status" value="1"/>
</dbReference>
<evidence type="ECO:0000313" key="4">
    <source>
        <dbReference type="Proteomes" id="UP000729402"/>
    </source>
</evidence>
<keyword evidence="2" id="KW-0472">Membrane</keyword>
<feature type="region of interest" description="Disordered" evidence="1">
    <location>
        <begin position="20"/>
        <end position="41"/>
    </location>
</feature>
<protein>
    <recommendedName>
        <fullName evidence="5">Osmotin-like protein</fullName>
    </recommendedName>
</protein>
<keyword evidence="4" id="KW-1185">Reference proteome</keyword>
<dbReference type="InterPro" id="IPR001938">
    <property type="entry name" value="Thaumatin"/>
</dbReference>
<feature type="compositionally biased region" description="Basic and acidic residues" evidence="1">
    <location>
        <begin position="20"/>
        <end position="29"/>
    </location>
</feature>
<evidence type="ECO:0000313" key="3">
    <source>
        <dbReference type="EMBL" id="KAG8054803.1"/>
    </source>
</evidence>
<evidence type="ECO:0008006" key="5">
    <source>
        <dbReference type="Google" id="ProtNLM"/>
    </source>
</evidence>
<comment type="caution">
    <text evidence="3">The sequence shown here is derived from an EMBL/GenBank/DDBJ whole genome shotgun (WGS) entry which is preliminary data.</text>
</comment>
<proteinExistence type="predicted"/>
<name>A0A8J5RZ95_ZIZPA</name>
<feature type="transmembrane region" description="Helical" evidence="2">
    <location>
        <begin position="92"/>
        <end position="115"/>
    </location>
</feature>
<keyword evidence="2" id="KW-0812">Transmembrane</keyword>
<dbReference type="PROSITE" id="PS51367">
    <property type="entry name" value="THAUMATIN_2"/>
    <property type="match status" value="1"/>
</dbReference>